<evidence type="ECO:0008006" key="3">
    <source>
        <dbReference type="Google" id="ProtNLM"/>
    </source>
</evidence>
<keyword evidence="2" id="KW-1185">Reference proteome</keyword>
<gene>
    <name evidence="1" type="primary">Acey_s0116.g559</name>
    <name evidence="1" type="ORF">Y032_0116g559</name>
</gene>
<reference evidence="2" key="1">
    <citation type="journal article" date="2015" name="Nat. Genet.">
        <title>The genome and transcriptome of the zoonotic hookworm Ancylostoma ceylanicum identify infection-specific gene families.</title>
        <authorList>
            <person name="Schwarz E.M."/>
            <person name="Hu Y."/>
            <person name="Antoshechkin I."/>
            <person name="Miller M.M."/>
            <person name="Sternberg P.W."/>
            <person name="Aroian R.V."/>
        </authorList>
    </citation>
    <scope>NUCLEOTIDE SEQUENCE</scope>
    <source>
        <strain evidence="2">HY135</strain>
    </source>
</reference>
<comment type="caution">
    <text evidence="1">The sequence shown here is derived from an EMBL/GenBank/DDBJ whole genome shotgun (WGS) entry which is preliminary data.</text>
</comment>
<evidence type="ECO:0000313" key="2">
    <source>
        <dbReference type="Proteomes" id="UP000024635"/>
    </source>
</evidence>
<evidence type="ECO:0000313" key="1">
    <source>
        <dbReference type="EMBL" id="EYC00321.1"/>
    </source>
</evidence>
<dbReference type="Proteomes" id="UP000024635">
    <property type="component" value="Unassembled WGS sequence"/>
</dbReference>
<sequence>MEARQNRTNAEESEYKLPPCLLFVDFEKAFDSVEHNAVLRAMNDQVRILQETMRESHTEITLFERPLKISMQRGVK</sequence>
<dbReference type="AlphaFoldDB" id="A0A016TCB0"/>
<name>A0A016TCB0_9BILA</name>
<proteinExistence type="predicted"/>
<dbReference type="OrthoDB" id="410104at2759"/>
<organism evidence="1 2">
    <name type="scientific">Ancylostoma ceylanicum</name>
    <dbReference type="NCBI Taxonomy" id="53326"/>
    <lineage>
        <taxon>Eukaryota</taxon>
        <taxon>Metazoa</taxon>
        <taxon>Ecdysozoa</taxon>
        <taxon>Nematoda</taxon>
        <taxon>Chromadorea</taxon>
        <taxon>Rhabditida</taxon>
        <taxon>Rhabditina</taxon>
        <taxon>Rhabditomorpha</taxon>
        <taxon>Strongyloidea</taxon>
        <taxon>Ancylostomatidae</taxon>
        <taxon>Ancylostomatinae</taxon>
        <taxon>Ancylostoma</taxon>
    </lineage>
</organism>
<accession>A0A016TCB0</accession>
<protein>
    <recommendedName>
        <fullName evidence="3">Reverse transcriptase domain-containing protein</fullName>
    </recommendedName>
</protein>
<dbReference type="EMBL" id="JARK01001452">
    <property type="protein sequence ID" value="EYC00321.1"/>
    <property type="molecule type" value="Genomic_DNA"/>
</dbReference>